<dbReference type="PANTHER" id="PTHR47941">
    <property type="entry name" value="PENTATRICOPEPTIDE REPEAT-CONTAINING PROTEIN 3, MITOCHONDRIAL"/>
    <property type="match status" value="1"/>
</dbReference>
<dbReference type="InterPro" id="IPR002885">
    <property type="entry name" value="PPR_rpt"/>
</dbReference>
<dbReference type="PROSITE" id="PS51375">
    <property type="entry name" value="PPR"/>
    <property type="match status" value="4"/>
</dbReference>
<protein>
    <recommendedName>
        <fullName evidence="5">Pentacotripeptide-repeat region of PRORP domain-containing protein</fullName>
    </recommendedName>
</protein>
<feature type="repeat" description="PPR" evidence="3">
    <location>
        <begin position="152"/>
        <end position="186"/>
    </location>
</feature>
<dbReference type="Pfam" id="PF13041">
    <property type="entry name" value="PPR_2"/>
    <property type="match status" value="2"/>
</dbReference>
<keyword evidence="2" id="KW-0677">Repeat</keyword>
<dbReference type="Gene3D" id="1.25.40.10">
    <property type="entry name" value="Tetratricopeptide repeat domain"/>
    <property type="match status" value="3"/>
</dbReference>
<evidence type="ECO:0008006" key="5">
    <source>
        <dbReference type="Google" id="ProtNLM"/>
    </source>
</evidence>
<sequence>MSKPQAPPHFSTTCSAQRLTRSSLSVDMLVLAYVRNRKTHLGFEVFKRAGDYGFRLSVFSCNPLLSDLVKKSEIGDVEFVYKEIRRRRIEPNVITFNVVVNGLCKVGKLNKAGDVIEDMKSWGVSPNVVTVGKMYKADSILKEMVANKVCPNEVTYNILIHGFCKDENLSAAKKVFEEMQRQGLRANVITYNSLINGLCCDEKLDEAIGLRDEMLGSGVKPNVITYKWVLEGESRKAARLLNEIFKVGLSPSHVTYNTLMDGYCMEGNLKAALNGKLEEANRLLNEMLERGLIPNRTTYEVVREEMMEKGFVPDIEGHLYNVSIST</sequence>
<gene>
    <name evidence="4" type="ORF">FSB_LOCUS10911</name>
</gene>
<evidence type="ECO:0000256" key="3">
    <source>
        <dbReference type="PROSITE-ProRule" id="PRU00708"/>
    </source>
</evidence>
<dbReference type="Pfam" id="PF12854">
    <property type="entry name" value="PPR_1"/>
    <property type="match status" value="1"/>
</dbReference>
<name>A0A2N9F826_FAGSY</name>
<proteinExistence type="inferred from homology"/>
<reference evidence="4" key="1">
    <citation type="submission" date="2018-02" db="EMBL/GenBank/DDBJ databases">
        <authorList>
            <person name="Cohen D.B."/>
            <person name="Kent A.D."/>
        </authorList>
    </citation>
    <scope>NUCLEOTIDE SEQUENCE</scope>
</reference>
<dbReference type="InterPro" id="IPR011990">
    <property type="entry name" value="TPR-like_helical_dom_sf"/>
</dbReference>
<feature type="repeat" description="PPR" evidence="3">
    <location>
        <begin position="187"/>
        <end position="221"/>
    </location>
</feature>
<organism evidence="4">
    <name type="scientific">Fagus sylvatica</name>
    <name type="common">Beechnut</name>
    <dbReference type="NCBI Taxonomy" id="28930"/>
    <lineage>
        <taxon>Eukaryota</taxon>
        <taxon>Viridiplantae</taxon>
        <taxon>Streptophyta</taxon>
        <taxon>Embryophyta</taxon>
        <taxon>Tracheophyta</taxon>
        <taxon>Spermatophyta</taxon>
        <taxon>Magnoliopsida</taxon>
        <taxon>eudicotyledons</taxon>
        <taxon>Gunneridae</taxon>
        <taxon>Pentapetalae</taxon>
        <taxon>rosids</taxon>
        <taxon>fabids</taxon>
        <taxon>Fagales</taxon>
        <taxon>Fagaceae</taxon>
        <taxon>Fagus</taxon>
    </lineage>
</organism>
<accession>A0A2N9F826</accession>
<dbReference type="EMBL" id="OIVN01000615">
    <property type="protein sequence ID" value="SPC83029.1"/>
    <property type="molecule type" value="Genomic_DNA"/>
</dbReference>
<dbReference type="Pfam" id="PF01535">
    <property type="entry name" value="PPR"/>
    <property type="match status" value="1"/>
</dbReference>
<dbReference type="NCBIfam" id="TIGR00756">
    <property type="entry name" value="PPR"/>
    <property type="match status" value="5"/>
</dbReference>
<evidence type="ECO:0000256" key="1">
    <source>
        <dbReference type="ARBA" id="ARBA00007626"/>
    </source>
</evidence>
<comment type="similarity">
    <text evidence="1">Belongs to the PPR family. P subfamily.</text>
</comment>
<feature type="repeat" description="PPR" evidence="3">
    <location>
        <begin position="252"/>
        <end position="294"/>
    </location>
</feature>
<feature type="repeat" description="PPR" evidence="3">
    <location>
        <begin position="92"/>
        <end position="126"/>
    </location>
</feature>
<evidence type="ECO:0000313" key="4">
    <source>
        <dbReference type="EMBL" id="SPC83029.1"/>
    </source>
</evidence>
<evidence type="ECO:0000256" key="2">
    <source>
        <dbReference type="ARBA" id="ARBA00022737"/>
    </source>
</evidence>
<dbReference type="AlphaFoldDB" id="A0A2N9F826"/>